<feature type="transmembrane region" description="Helical" evidence="2">
    <location>
        <begin position="468"/>
        <end position="488"/>
    </location>
</feature>
<keyword evidence="4" id="KW-1185">Reference proteome</keyword>
<feature type="transmembrane region" description="Helical" evidence="2">
    <location>
        <begin position="12"/>
        <end position="37"/>
    </location>
</feature>
<dbReference type="eggNOG" id="ENOG5033EIZ">
    <property type="taxonomic scope" value="Bacteria"/>
</dbReference>
<feature type="region of interest" description="Disordered" evidence="1">
    <location>
        <begin position="320"/>
        <end position="370"/>
    </location>
</feature>
<evidence type="ECO:0000313" key="3">
    <source>
        <dbReference type="EMBL" id="KFJ06162.1"/>
    </source>
</evidence>
<reference evidence="3 4" key="1">
    <citation type="submission" date="2014-03" db="EMBL/GenBank/DDBJ databases">
        <title>Genomics of Bifidobacteria.</title>
        <authorList>
            <person name="Ventura M."/>
            <person name="Milani C."/>
            <person name="Lugli G.A."/>
        </authorList>
    </citation>
    <scope>NUCLEOTIDE SEQUENCE [LARGE SCALE GENOMIC DNA]</scope>
    <source>
        <strain evidence="3 4">JCM 13495</strain>
    </source>
</reference>
<evidence type="ECO:0000256" key="1">
    <source>
        <dbReference type="SAM" id="MobiDB-lite"/>
    </source>
</evidence>
<feature type="transmembrane region" description="Helical" evidence="2">
    <location>
        <begin position="99"/>
        <end position="117"/>
    </location>
</feature>
<organism evidence="3 4">
    <name type="scientific">Bifidobacterium tsurumiense</name>
    <dbReference type="NCBI Taxonomy" id="356829"/>
    <lineage>
        <taxon>Bacteria</taxon>
        <taxon>Bacillati</taxon>
        <taxon>Actinomycetota</taxon>
        <taxon>Actinomycetes</taxon>
        <taxon>Bifidobacteriales</taxon>
        <taxon>Bifidobacteriaceae</taxon>
        <taxon>Bifidobacterium</taxon>
    </lineage>
</organism>
<feature type="transmembrane region" description="Helical" evidence="2">
    <location>
        <begin position="411"/>
        <end position="435"/>
    </location>
</feature>
<feature type="transmembrane region" description="Helical" evidence="2">
    <location>
        <begin position="173"/>
        <end position="201"/>
    </location>
</feature>
<dbReference type="InterPro" id="IPR045931">
    <property type="entry name" value="DUF6350"/>
</dbReference>
<feature type="region of interest" description="Disordered" evidence="1">
    <location>
        <begin position="499"/>
        <end position="552"/>
    </location>
</feature>
<sequence>MNNRITHLFKGIATAAVVMLVYAVALGFFLALTLLVITMEVGVDSMSQSALLLTQAVVLLSQGSGFHTDSFSLTITPLMLTMLLIALIASLAKRMSTSVVAYVSGLVTWSLLNWAFIQGVPVVLNDSTWLVLLKTAVVYTIGFACAALPSSELVGKIVALVRSRISEQLRRTLRIGIVLGMSIEALYLLAGVIALIVWTILNYRAMGNLFGLLNMGTGSRILTTISTLVWLPNIIIWAVSWVFGGGFAIGELASFTLWTGQGSSMPPIPIFGLFPQAVNNDVMRMALLVAPLVICILAGLAALWFKRGFAVRRSAGQTADAVHQSRESRGRVASTKTKSRLSKQRKHFSEDDTALPSEKTSRSDESARSVTGVQTGFAAHADRTDDSSRTDESVAQQPAYVQLLTELISDFAYPVGAFCLAGGIVAVLSSLIFSLSNGALGTGRLAHVGVDVVASTQVLGRPTIGGLLAAWLISVIAVALVFAVRWAVARIRQGKAHERNNTPVKAVPRTSRSSASIRSTNPDQRSGIDSEDARITPRVVNSAPHSKEDSAE</sequence>
<keyword evidence="2" id="KW-0472">Membrane</keyword>
<dbReference type="EMBL" id="JGZU01000009">
    <property type="protein sequence ID" value="KFJ06162.1"/>
    <property type="molecule type" value="Genomic_DNA"/>
</dbReference>
<feature type="compositionally biased region" description="Basic and acidic residues" evidence="1">
    <location>
        <begin position="526"/>
        <end position="535"/>
    </location>
</feature>
<feature type="transmembrane region" description="Helical" evidence="2">
    <location>
        <begin position="221"/>
        <end position="243"/>
    </location>
</feature>
<evidence type="ECO:0000313" key="4">
    <source>
        <dbReference type="Proteomes" id="UP000029080"/>
    </source>
</evidence>
<dbReference type="STRING" id="356829.BITS_1032"/>
<feature type="transmembrane region" description="Helical" evidence="2">
    <location>
        <begin position="71"/>
        <end position="92"/>
    </location>
</feature>
<protein>
    <submittedName>
        <fullName evidence="3">Uncharacterized protein</fullName>
    </submittedName>
</protein>
<feature type="compositionally biased region" description="Low complexity" evidence="1">
    <location>
        <begin position="509"/>
        <end position="520"/>
    </location>
</feature>
<gene>
    <name evidence="3" type="ORF">BITS_1032</name>
</gene>
<dbReference type="Proteomes" id="UP000029080">
    <property type="component" value="Unassembled WGS sequence"/>
</dbReference>
<comment type="caution">
    <text evidence="3">The sequence shown here is derived from an EMBL/GenBank/DDBJ whole genome shotgun (WGS) entry which is preliminary data.</text>
</comment>
<dbReference type="OrthoDB" id="3742900at2"/>
<dbReference type="RefSeq" id="WP_051264325.1">
    <property type="nucleotide sequence ID" value="NZ_JGZU01000009.1"/>
</dbReference>
<keyword evidence="2" id="KW-1133">Transmembrane helix</keyword>
<feature type="compositionally biased region" description="Basic residues" evidence="1">
    <location>
        <begin position="337"/>
        <end position="346"/>
    </location>
</feature>
<proteinExistence type="predicted"/>
<keyword evidence="2" id="KW-0812">Transmembrane</keyword>
<name>A0A087EEG1_9BIFI</name>
<accession>A0A087EEG1</accession>
<feature type="transmembrane region" description="Helical" evidence="2">
    <location>
        <begin position="137"/>
        <end position="161"/>
    </location>
</feature>
<dbReference type="Pfam" id="PF19877">
    <property type="entry name" value="DUF6350"/>
    <property type="match status" value="1"/>
</dbReference>
<dbReference type="AlphaFoldDB" id="A0A087EEG1"/>
<feature type="transmembrane region" description="Helical" evidence="2">
    <location>
        <begin position="286"/>
        <end position="305"/>
    </location>
</feature>
<evidence type="ECO:0000256" key="2">
    <source>
        <dbReference type="SAM" id="Phobius"/>
    </source>
</evidence>